<keyword evidence="2" id="KW-0175">Coiled coil</keyword>
<feature type="coiled-coil region" evidence="2">
    <location>
        <begin position="94"/>
        <end position="124"/>
    </location>
</feature>
<dbReference type="STRING" id="1300222.I532_11429"/>
<proteinExistence type="predicted"/>
<dbReference type="RefSeq" id="WP_003388329.1">
    <property type="nucleotide sequence ID" value="NZ_APBN01000004.1"/>
</dbReference>
<dbReference type="GO" id="GO:0044780">
    <property type="term" value="P:bacterial-type flagellum assembly"/>
    <property type="evidence" value="ECO:0007669"/>
    <property type="project" value="InterPro"/>
</dbReference>
<protein>
    <recommendedName>
        <fullName evidence="5">FlgN family protein</fullName>
    </recommendedName>
</protein>
<comment type="caution">
    <text evidence="3">The sequence shown here is derived from an EMBL/GenBank/DDBJ whole genome shotgun (WGS) entry which is preliminary data.</text>
</comment>
<sequence>MAKWSNLYELLDNLIELHKALQTLAVQKKEVLIKGDVDQLLAITTQEKKLIKAVSAAEDTRQSLVAQMFAEQGIHRDNGTLAELIKLTTSPEEKARLMKARDELTRIVSELRKANELNQQLLEQSLSFVTMTLDLLTDSPEDDFIYGRTARADGYRNHARTFFNKKA</sequence>
<dbReference type="AlphaFoldDB" id="M8DZ00"/>
<organism evidence="3 4">
    <name type="scientific">Brevibacillus borstelensis AK1</name>
    <dbReference type="NCBI Taxonomy" id="1300222"/>
    <lineage>
        <taxon>Bacteria</taxon>
        <taxon>Bacillati</taxon>
        <taxon>Bacillota</taxon>
        <taxon>Bacilli</taxon>
        <taxon>Bacillales</taxon>
        <taxon>Paenibacillaceae</taxon>
        <taxon>Brevibacillus</taxon>
    </lineage>
</organism>
<evidence type="ECO:0008006" key="5">
    <source>
        <dbReference type="Google" id="ProtNLM"/>
    </source>
</evidence>
<name>M8DZ00_9BACL</name>
<reference evidence="3 4" key="1">
    <citation type="submission" date="2013-03" db="EMBL/GenBank/DDBJ databases">
        <title>Assembly of a new bacterial strain Brevibacillus borstelensis AK1.</title>
        <authorList>
            <person name="Rajan I."/>
            <person name="PoliReddy D."/>
            <person name="Sugumar T."/>
            <person name="Rathinam K."/>
            <person name="Alqarawi S."/>
            <person name="Khalil A.B."/>
            <person name="Sivakumar N."/>
        </authorList>
    </citation>
    <scope>NUCLEOTIDE SEQUENCE [LARGE SCALE GENOMIC DNA]</scope>
    <source>
        <strain evidence="3 4">AK1</strain>
    </source>
</reference>
<evidence type="ECO:0000256" key="2">
    <source>
        <dbReference type="SAM" id="Coils"/>
    </source>
</evidence>
<evidence type="ECO:0000313" key="4">
    <source>
        <dbReference type="Proteomes" id="UP000012081"/>
    </source>
</evidence>
<keyword evidence="1" id="KW-1005">Bacterial flagellum biogenesis</keyword>
<dbReference type="InterPro" id="IPR007809">
    <property type="entry name" value="FlgN-like"/>
</dbReference>
<dbReference type="Proteomes" id="UP000012081">
    <property type="component" value="Unassembled WGS sequence"/>
</dbReference>
<dbReference type="Gene3D" id="1.20.58.300">
    <property type="entry name" value="FlgN-like"/>
    <property type="match status" value="1"/>
</dbReference>
<evidence type="ECO:0000313" key="3">
    <source>
        <dbReference type="EMBL" id="EMT52261.1"/>
    </source>
</evidence>
<dbReference type="Pfam" id="PF05130">
    <property type="entry name" value="FlgN"/>
    <property type="match status" value="1"/>
</dbReference>
<accession>M8DZ00</accession>
<evidence type="ECO:0000256" key="1">
    <source>
        <dbReference type="ARBA" id="ARBA00022795"/>
    </source>
</evidence>
<keyword evidence="4" id="KW-1185">Reference proteome</keyword>
<dbReference type="PATRIC" id="fig|1300222.3.peg.2383"/>
<gene>
    <name evidence="3" type="ORF">I532_11429</name>
</gene>
<dbReference type="SUPFAM" id="SSF140566">
    <property type="entry name" value="FlgN-like"/>
    <property type="match status" value="1"/>
</dbReference>
<dbReference type="EMBL" id="APBN01000004">
    <property type="protein sequence ID" value="EMT52261.1"/>
    <property type="molecule type" value="Genomic_DNA"/>
</dbReference>
<dbReference type="InterPro" id="IPR036679">
    <property type="entry name" value="FlgN-like_sf"/>
</dbReference>
<dbReference type="OrthoDB" id="2660802at2"/>